<gene>
    <name evidence="9" type="ORF">EV193_102352</name>
</gene>
<dbReference type="InterPro" id="IPR050583">
    <property type="entry name" value="Mycobacterial_A85_antigen"/>
</dbReference>
<evidence type="ECO:0000256" key="6">
    <source>
        <dbReference type="ARBA" id="ARBA00023315"/>
    </source>
</evidence>
<comment type="similarity">
    <text evidence="2">Belongs to the mycobacterial A85 antigen family.</text>
</comment>
<dbReference type="GO" id="GO:0050348">
    <property type="term" value="F:trehalose O-mycolyltransferase activity"/>
    <property type="evidence" value="ECO:0007669"/>
    <property type="project" value="UniProtKB-EC"/>
</dbReference>
<dbReference type="EC" id="2.3.1.122" evidence="3"/>
<comment type="catalytic activity">
    <reaction evidence="1">
        <text>2 alpha,alpha'-trehalose 6-mycolate = alpha,alpha'-trehalose 6,6'-bismycolate + alpha,alpha-trehalose</text>
        <dbReference type="Rhea" id="RHEA:23472"/>
        <dbReference type="ChEBI" id="CHEBI:16551"/>
        <dbReference type="ChEBI" id="CHEBI:18195"/>
        <dbReference type="ChEBI" id="CHEBI:18234"/>
        <dbReference type="EC" id="2.3.1.122"/>
    </reaction>
</comment>
<dbReference type="Proteomes" id="UP000294257">
    <property type="component" value="Unassembled WGS sequence"/>
</dbReference>
<protein>
    <recommendedName>
        <fullName evidence="7">Acyl-CoA:diacylglycerol acyltransferase</fullName>
        <ecNumber evidence="3">2.3.1.122</ecNumber>
        <ecNumber evidence="4">2.3.1.20</ecNumber>
    </recommendedName>
</protein>
<reference evidence="9 10" key="1">
    <citation type="submission" date="2019-02" db="EMBL/GenBank/DDBJ databases">
        <title>Genomic Encyclopedia of Type Strains, Phase IV (KMG-IV): sequencing the most valuable type-strain genomes for metagenomic binning, comparative biology and taxonomic classification.</title>
        <authorList>
            <person name="Goeker M."/>
        </authorList>
    </citation>
    <scope>NUCLEOTIDE SEQUENCE [LARGE SCALE GENOMIC DNA]</scope>
    <source>
        <strain evidence="9 10">DSM 101727</strain>
    </source>
</reference>
<evidence type="ECO:0000256" key="3">
    <source>
        <dbReference type="ARBA" id="ARBA00012820"/>
    </source>
</evidence>
<evidence type="ECO:0000256" key="2">
    <source>
        <dbReference type="ARBA" id="ARBA00005874"/>
    </source>
</evidence>
<evidence type="ECO:0000256" key="4">
    <source>
        <dbReference type="ARBA" id="ARBA00013244"/>
    </source>
</evidence>
<dbReference type="PANTHER" id="PTHR48098">
    <property type="entry name" value="ENTEROCHELIN ESTERASE-RELATED"/>
    <property type="match status" value="1"/>
</dbReference>
<dbReference type="EC" id="2.3.1.20" evidence="4"/>
<evidence type="ECO:0000313" key="9">
    <source>
        <dbReference type="EMBL" id="RZS43373.1"/>
    </source>
</evidence>
<dbReference type="GO" id="GO:0004144">
    <property type="term" value="F:diacylglycerol O-acyltransferase activity"/>
    <property type="evidence" value="ECO:0007669"/>
    <property type="project" value="UniProtKB-EC"/>
</dbReference>
<organism evidence="9 10">
    <name type="scientific">Herbihabitans rhizosphaerae</name>
    <dbReference type="NCBI Taxonomy" id="1872711"/>
    <lineage>
        <taxon>Bacteria</taxon>
        <taxon>Bacillati</taxon>
        <taxon>Actinomycetota</taxon>
        <taxon>Actinomycetes</taxon>
        <taxon>Pseudonocardiales</taxon>
        <taxon>Pseudonocardiaceae</taxon>
        <taxon>Herbihabitans</taxon>
    </lineage>
</organism>
<dbReference type="SUPFAM" id="SSF53474">
    <property type="entry name" value="alpha/beta-Hydrolases"/>
    <property type="match status" value="1"/>
</dbReference>
<comment type="caution">
    <text evidence="9">The sequence shown here is derived from an EMBL/GenBank/DDBJ whole genome shotgun (WGS) entry which is preliminary data.</text>
</comment>
<accession>A0A4V2EU53</accession>
<evidence type="ECO:0000313" key="10">
    <source>
        <dbReference type="Proteomes" id="UP000294257"/>
    </source>
</evidence>
<keyword evidence="9" id="KW-0378">Hydrolase</keyword>
<evidence type="ECO:0000256" key="1">
    <source>
        <dbReference type="ARBA" id="ARBA00000697"/>
    </source>
</evidence>
<keyword evidence="6" id="KW-0012">Acyltransferase</keyword>
<evidence type="ECO:0000256" key="7">
    <source>
        <dbReference type="ARBA" id="ARBA00032572"/>
    </source>
</evidence>
<keyword evidence="5" id="KW-0808">Transferase</keyword>
<dbReference type="RefSeq" id="WP_242613194.1">
    <property type="nucleotide sequence ID" value="NZ_SGWQ01000002.1"/>
</dbReference>
<dbReference type="Pfam" id="PF00756">
    <property type="entry name" value="Esterase"/>
    <property type="match status" value="1"/>
</dbReference>
<dbReference type="EMBL" id="SGWQ01000002">
    <property type="protein sequence ID" value="RZS43373.1"/>
    <property type="molecule type" value="Genomic_DNA"/>
</dbReference>
<evidence type="ECO:0000256" key="5">
    <source>
        <dbReference type="ARBA" id="ARBA00022679"/>
    </source>
</evidence>
<dbReference type="PANTHER" id="PTHR48098:SF1">
    <property type="entry name" value="DIACYLGLYCEROL ACYLTRANSFERASE_MYCOLYLTRANSFERASE AG85A"/>
    <property type="match status" value="1"/>
</dbReference>
<dbReference type="GO" id="GO:0016787">
    <property type="term" value="F:hydrolase activity"/>
    <property type="evidence" value="ECO:0007669"/>
    <property type="project" value="UniProtKB-KW"/>
</dbReference>
<evidence type="ECO:0000256" key="8">
    <source>
        <dbReference type="ARBA" id="ARBA00048109"/>
    </source>
</evidence>
<dbReference type="PROSITE" id="PS51318">
    <property type="entry name" value="TAT"/>
    <property type="match status" value="1"/>
</dbReference>
<dbReference type="Gene3D" id="3.40.50.1820">
    <property type="entry name" value="alpha/beta hydrolase"/>
    <property type="match status" value="1"/>
</dbReference>
<keyword evidence="10" id="KW-1185">Reference proteome</keyword>
<dbReference type="InterPro" id="IPR000801">
    <property type="entry name" value="Esterase-like"/>
</dbReference>
<dbReference type="AlphaFoldDB" id="A0A4V2EU53"/>
<dbReference type="InterPro" id="IPR029058">
    <property type="entry name" value="AB_hydrolase_fold"/>
</dbReference>
<name>A0A4V2EU53_9PSEU</name>
<dbReference type="InterPro" id="IPR006311">
    <property type="entry name" value="TAT_signal"/>
</dbReference>
<sequence>MGKVGRRALLAGALGLGVTGLVGTGMVTDVLPGGAAARRALGMTGTDGTVPDVPPGPVSVRRVYSAARGREVEIVHMGPSDVDGSRLPVCLALHGRGGGARWFADLGLPRFLTAAVRAGVRPFAVVAVDGGDSYFVRSGHDDPQRMLADEVPAWLGADPFAVLGISMGGFGALRLARTRRDLRAVAVASPALFGDWSDAKGRNGFESEQRWADNEPLRYLNEITGSSLGVWCGTEDPFADAARELVEGARPASSSIDSGEHDDGYWLRVLPDMLRFVGARV</sequence>
<comment type="catalytic activity">
    <reaction evidence="8">
        <text>an acyl-CoA + a 1,2-diacyl-sn-glycerol = a triacyl-sn-glycerol + CoA</text>
        <dbReference type="Rhea" id="RHEA:10868"/>
        <dbReference type="ChEBI" id="CHEBI:17815"/>
        <dbReference type="ChEBI" id="CHEBI:57287"/>
        <dbReference type="ChEBI" id="CHEBI:58342"/>
        <dbReference type="ChEBI" id="CHEBI:64615"/>
        <dbReference type="EC" id="2.3.1.20"/>
    </reaction>
</comment>
<proteinExistence type="inferred from homology"/>